<accession>A0A6C0ANZ1</accession>
<reference evidence="2" key="1">
    <citation type="journal article" date="2020" name="Nature">
        <title>Giant virus diversity and host interactions through global metagenomics.</title>
        <authorList>
            <person name="Schulz F."/>
            <person name="Roux S."/>
            <person name="Paez-Espino D."/>
            <person name="Jungbluth S."/>
            <person name="Walsh D.A."/>
            <person name="Denef V.J."/>
            <person name="McMahon K.D."/>
            <person name="Konstantinidis K.T."/>
            <person name="Eloe-Fadrosh E.A."/>
            <person name="Kyrpides N.C."/>
            <person name="Woyke T."/>
        </authorList>
    </citation>
    <scope>NUCLEOTIDE SEQUENCE</scope>
    <source>
        <strain evidence="2">GVMAG-S-1101164-72</strain>
    </source>
</reference>
<dbReference type="AlphaFoldDB" id="A0A6C0ANZ1"/>
<dbReference type="InterPro" id="IPR013320">
    <property type="entry name" value="ConA-like_dom_sf"/>
</dbReference>
<dbReference type="SUPFAM" id="SSF49899">
    <property type="entry name" value="Concanavalin A-like lectins/glucanases"/>
    <property type="match status" value="1"/>
</dbReference>
<evidence type="ECO:0008006" key="3">
    <source>
        <dbReference type="Google" id="ProtNLM"/>
    </source>
</evidence>
<keyword evidence="1" id="KW-1133">Transmembrane helix</keyword>
<feature type="transmembrane region" description="Helical" evidence="1">
    <location>
        <begin position="26"/>
        <end position="50"/>
    </location>
</feature>
<organism evidence="2">
    <name type="scientific">viral metagenome</name>
    <dbReference type="NCBI Taxonomy" id="1070528"/>
    <lineage>
        <taxon>unclassified sequences</taxon>
        <taxon>metagenomes</taxon>
        <taxon>organismal metagenomes</taxon>
    </lineage>
</organism>
<evidence type="ECO:0000256" key="1">
    <source>
        <dbReference type="SAM" id="Phobius"/>
    </source>
</evidence>
<proteinExistence type="predicted"/>
<keyword evidence="1" id="KW-0812">Transmembrane</keyword>
<name>A0A6C0ANZ1_9ZZZZ</name>
<dbReference type="Pfam" id="PF13385">
    <property type="entry name" value="Laminin_G_3"/>
    <property type="match status" value="1"/>
</dbReference>
<keyword evidence="1" id="KW-0472">Membrane</keyword>
<evidence type="ECO:0000313" key="2">
    <source>
        <dbReference type="EMBL" id="QHS81537.1"/>
    </source>
</evidence>
<protein>
    <recommendedName>
        <fullName evidence="3">LamG-like jellyroll fold domain-containing protein</fullName>
    </recommendedName>
</protein>
<dbReference type="Gene3D" id="2.60.120.200">
    <property type="match status" value="1"/>
</dbReference>
<sequence length="287" mass="33024">MELFRSNTAVPRNSSIVNQTGPWSQVMIGLLVPFVIYLLLAGLEASYNFFNRLKMNRTELLPITYSTEEKSYTINQNPNSPNSASIYLSDNERSGPEFSYSFFLMVHPSAFRQEKGLNHIFSKGSPQQYPLLGPGVYMRSDTNTLRVYMNTYKTWNKYAEVDNFPIGKWVHVALVCRSTHMEIYINGNLKKRLGFDGSLPYQNYQDIMAFRQDRITLPKTIPSLEDEDSFDIFGVMKGMCSRLYYFNYALSYSEITMLMNEGPSTELASTQGGVMPQYLQDSWWTSQ</sequence>
<dbReference type="EMBL" id="MN740758">
    <property type="protein sequence ID" value="QHS81537.1"/>
    <property type="molecule type" value="Genomic_DNA"/>
</dbReference>